<feature type="region of interest" description="Disordered" evidence="1">
    <location>
        <begin position="62"/>
        <end position="84"/>
    </location>
</feature>
<feature type="compositionally biased region" description="Basic and acidic residues" evidence="1">
    <location>
        <begin position="69"/>
        <end position="84"/>
    </location>
</feature>
<dbReference type="EMBL" id="AP028919">
    <property type="protein sequence ID" value="BES99781.1"/>
    <property type="molecule type" value="Genomic_DNA"/>
</dbReference>
<name>A0ABN7B9D7_9HEMI</name>
<evidence type="ECO:0000256" key="1">
    <source>
        <dbReference type="SAM" id="MobiDB-lite"/>
    </source>
</evidence>
<evidence type="ECO:0000313" key="3">
    <source>
        <dbReference type="Proteomes" id="UP001307889"/>
    </source>
</evidence>
<accession>A0ABN7B9D7</accession>
<organism evidence="2 3">
    <name type="scientific">Nesidiocoris tenuis</name>
    <dbReference type="NCBI Taxonomy" id="355587"/>
    <lineage>
        <taxon>Eukaryota</taxon>
        <taxon>Metazoa</taxon>
        <taxon>Ecdysozoa</taxon>
        <taxon>Arthropoda</taxon>
        <taxon>Hexapoda</taxon>
        <taxon>Insecta</taxon>
        <taxon>Pterygota</taxon>
        <taxon>Neoptera</taxon>
        <taxon>Paraneoptera</taxon>
        <taxon>Hemiptera</taxon>
        <taxon>Heteroptera</taxon>
        <taxon>Panheteroptera</taxon>
        <taxon>Cimicomorpha</taxon>
        <taxon>Miridae</taxon>
        <taxon>Dicyphina</taxon>
        <taxon>Nesidiocoris</taxon>
    </lineage>
</organism>
<proteinExistence type="predicted"/>
<evidence type="ECO:0000313" key="2">
    <source>
        <dbReference type="EMBL" id="BES99781.1"/>
    </source>
</evidence>
<reference evidence="2 3" key="1">
    <citation type="submission" date="2023-09" db="EMBL/GenBank/DDBJ databases">
        <title>Nesidiocoris tenuis whole genome shotgun sequence.</title>
        <authorList>
            <person name="Shibata T."/>
            <person name="Shimoda M."/>
            <person name="Kobayashi T."/>
            <person name="Uehara T."/>
        </authorList>
    </citation>
    <scope>NUCLEOTIDE SEQUENCE [LARGE SCALE GENOMIC DNA]</scope>
    <source>
        <strain evidence="2 3">Japan</strain>
    </source>
</reference>
<sequence length="84" mass="9486">MTGAPKRHVRCFEDRGSASLQCCQPRVPECLSKTRWYVSKPLDVFSPVPAFRISTYSEIYDLPGQSKPPPHDNFQDEKSEDVGA</sequence>
<dbReference type="Proteomes" id="UP001307889">
    <property type="component" value="Chromosome 11"/>
</dbReference>
<gene>
    <name evidence="2" type="ORF">NTJ_12598</name>
</gene>
<keyword evidence="3" id="KW-1185">Reference proteome</keyword>
<protein>
    <submittedName>
        <fullName evidence="2">Uncharacterized protein</fullName>
    </submittedName>
</protein>